<name>A0A2H0C069_9BACT</name>
<comment type="caution">
    <text evidence="2">The sequence shown here is derived from an EMBL/GenBank/DDBJ whole genome shotgun (WGS) entry which is preliminary data.</text>
</comment>
<keyword evidence="1" id="KW-0472">Membrane</keyword>
<proteinExistence type="predicted"/>
<protein>
    <recommendedName>
        <fullName evidence="4">TVP38/TMEM64 family membrane protein</fullName>
    </recommendedName>
</protein>
<evidence type="ECO:0008006" key="4">
    <source>
        <dbReference type="Google" id="ProtNLM"/>
    </source>
</evidence>
<sequence>MDVMKKKWHRYHYKNLTYFGLSVLIGLILLKTTFFREIVFHLGNLGYIGAFFGGILFVSTFTVSIGTALLLLLAETLHPIAIGLIAGFGAVLSDLTIFHYIRNKGLGDEIKYFFEFFGSDKLRHLIHSKYFSWTLPVLGAIIIASPLPDEMGIGLMGISKLKTSQFILLSFVLNSIGIFIIVSAGAFFKP</sequence>
<feature type="transmembrane region" description="Helical" evidence="1">
    <location>
        <begin position="47"/>
        <end position="74"/>
    </location>
</feature>
<organism evidence="2 3">
    <name type="scientific">Candidatus Roizmanbacteria bacterium CG22_combo_CG10-13_8_21_14_all_34_12</name>
    <dbReference type="NCBI Taxonomy" id="1974860"/>
    <lineage>
        <taxon>Bacteria</taxon>
        <taxon>Candidatus Roizmaniibacteriota</taxon>
    </lineage>
</organism>
<dbReference type="Proteomes" id="UP000229699">
    <property type="component" value="Unassembled WGS sequence"/>
</dbReference>
<dbReference type="AlphaFoldDB" id="A0A2H0C069"/>
<keyword evidence="1" id="KW-1133">Transmembrane helix</keyword>
<evidence type="ECO:0000313" key="2">
    <source>
        <dbReference type="EMBL" id="PIP63337.1"/>
    </source>
</evidence>
<keyword evidence="1" id="KW-0812">Transmembrane</keyword>
<evidence type="ECO:0000313" key="3">
    <source>
        <dbReference type="Proteomes" id="UP000229699"/>
    </source>
</evidence>
<evidence type="ECO:0000256" key="1">
    <source>
        <dbReference type="SAM" id="Phobius"/>
    </source>
</evidence>
<feature type="transmembrane region" description="Helical" evidence="1">
    <location>
        <begin position="16"/>
        <end position="35"/>
    </location>
</feature>
<dbReference type="EMBL" id="PCTC01000065">
    <property type="protein sequence ID" value="PIP63337.1"/>
    <property type="molecule type" value="Genomic_DNA"/>
</dbReference>
<feature type="transmembrane region" description="Helical" evidence="1">
    <location>
        <begin position="167"/>
        <end position="188"/>
    </location>
</feature>
<feature type="transmembrane region" description="Helical" evidence="1">
    <location>
        <begin position="80"/>
        <end position="101"/>
    </location>
</feature>
<gene>
    <name evidence="2" type="ORF">COW97_03035</name>
</gene>
<accession>A0A2H0C069</accession>
<reference evidence="2 3" key="1">
    <citation type="submission" date="2017-09" db="EMBL/GenBank/DDBJ databases">
        <title>Depth-based differentiation of microbial function through sediment-hosted aquifers and enrichment of novel symbionts in the deep terrestrial subsurface.</title>
        <authorList>
            <person name="Probst A.J."/>
            <person name="Ladd B."/>
            <person name="Jarett J.K."/>
            <person name="Geller-Mcgrath D.E."/>
            <person name="Sieber C.M."/>
            <person name="Emerson J.B."/>
            <person name="Anantharaman K."/>
            <person name="Thomas B.C."/>
            <person name="Malmstrom R."/>
            <person name="Stieglmeier M."/>
            <person name="Klingl A."/>
            <person name="Woyke T."/>
            <person name="Ryan C.M."/>
            <person name="Banfield J.F."/>
        </authorList>
    </citation>
    <scope>NUCLEOTIDE SEQUENCE [LARGE SCALE GENOMIC DNA]</scope>
    <source>
        <strain evidence="2">CG22_combo_CG10-13_8_21_14_all_34_12</strain>
    </source>
</reference>